<dbReference type="Gene3D" id="3.40.640.10">
    <property type="entry name" value="Type I PLP-dependent aspartate aminotransferase-like (Major domain)"/>
    <property type="match status" value="1"/>
</dbReference>
<dbReference type="PROSITE" id="PS00096">
    <property type="entry name" value="SHMT"/>
    <property type="match status" value="1"/>
</dbReference>
<dbReference type="GO" id="GO:0032259">
    <property type="term" value="P:methylation"/>
    <property type="evidence" value="ECO:0007669"/>
    <property type="project" value="UniProtKB-KW"/>
</dbReference>
<keyword evidence="3" id="KW-0554">One-carbon metabolism</keyword>
<evidence type="ECO:0000313" key="7">
    <source>
        <dbReference type="EMBL" id="PIR92430.1"/>
    </source>
</evidence>
<dbReference type="SUPFAM" id="SSF53383">
    <property type="entry name" value="PLP-dependent transferases"/>
    <property type="match status" value="1"/>
</dbReference>
<accession>A0A2H0V257</accession>
<evidence type="ECO:0000256" key="4">
    <source>
        <dbReference type="ARBA" id="ARBA00022679"/>
    </source>
</evidence>
<dbReference type="GO" id="GO:0008168">
    <property type="term" value="F:methyltransferase activity"/>
    <property type="evidence" value="ECO:0007669"/>
    <property type="project" value="UniProtKB-KW"/>
</dbReference>
<dbReference type="GO" id="GO:0006730">
    <property type="term" value="P:one-carbon metabolic process"/>
    <property type="evidence" value="ECO:0007669"/>
    <property type="project" value="UniProtKB-KW"/>
</dbReference>
<dbReference type="EMBL" id="PFAT01000025">
    <property type="protein sequence ID" value="PIR92430.1"/>
    <property type="molecule type" value="Genomic_DNA"/>
</dbReference>
<dbReference type="InterPro" id="IPR015422">
    <property type="entry name" value="PyrdxlP-dep_Trfase_small"/>
</dbReference>
<protein>
    <submittedName>
        <fullName evidence="7">Serine hydroxymethyltransferase</fullName>
        <ecNumber evidence="7">2.1.2.1</ecNumber>
    </submittedName>
</protein>
<dbReference type="GO" id="GO:0019264">
    <property type="term" value="P:glycine biosynthetic process from serine"/>
    <property type="evidence" value="ECO:0007669"/>
    <property type="project" value="TreeGrafter"/>
</dbReference>
<dbReference type="EC" id="2.1.2.1" evidence="7"/>
<dbReference type="InterPro" id="IPR039429">
    <property type="entry name" value="SHMT-like_dom"/>
</dbReference>
<reference evidence="8" key="1">
    <citation type="submission" date="2017-09" db="EMBL/GenBank/DDBJ databases">
        <title>Depth-based differentiation of microbial function through sediment-hosted aquifers and enrichment of novel symbionts in the deep terrestrial subsurface.</title>
        <authorList>
            <person name="Probst A.J."/>
            <person name="Ladd B."/>
            <person name="Jarett J.K."/>
            <person name="Geller-Mcgrath D.E."/>
            <person name="Sieber C.M.K."/>
            <person name="Emerson J.B."/>
            <person name="Anantharaman K."/>
            <person name="Thomas B.C."/>
            <person name="Malmstrom R."/>
            <person name="Stieglmeier M."/>
            <person name="Klingl A."/>
            <person name="Woyke T."/>
            <person name="Ryan C.M."/>
            <person name="Banfield J.F."/>
        </authorList>
    </citation>
    <scope>NUCLEOTIDE SEQUENCE [LARGE SCALE GENOMIC DNA]</scope>
</reference>
<dbReference type="InterPro" id="IPR049943">
    <property type="entry name" value="Ser_HO-MeTrfase-like"/>
</dbReference>
<name>A0A2H0V257_9BACT</name>
<evidence type="ECO:0000256" key="1">
    <source>
        <dbReference type="ARBA" id="ARBA00001933"/>
    </source>
</evidence>
<dbReference type="Proteomes" id="UP000228510">
    <property type="component" value="Unassembled WGS sequence"/>
</dbReference>
<dbReference type="Pfam" id="PF00464">
    <property type="entry name" value="SHMT"/>
    <property type="match status" value="1"/>
</dbReference>
<keyword evidence="7" id="KW-0489">Methyltransferase</keyword>
<comment type="cofactor">
    <cofactor evidence="1">
        <name>pyridoxal 5'-phosphate</name>
        <dbReference type="ChEBI" id="CHEBI:597326"/>
    </cofactor>
</comment>
<feature type="domain" description="Serine hydroxymethyltransferase-like" evidence="6">
    <location>
        <begin position="2"/>
        <end position="213"/>
    </location>
</feature>
<sequence>AVRAPLLVDMSHFAGLVAGGVYPSPFLYADVVTTTTHKTLRGPRAAIIFARKLQISSAKSQINSNNRNFKSKRQTIAEAIDRSVFPGLQGGPHLNTIAGIAVALEEARKPAFKKYATQVIRNTRVFSDELTRLGWRIISNGTDTHLFLVDTAVNGVGGKTASDILEKAGIVTNKNIIPYDVRKPSDPSGIRIGTAALTTRGAKEKDMKQIARLMNGILSGGIKTTTVEKEVRSIISHFSFFL</sequence>
<dbReference type="GO" id="GO:0046653">
    <property type="term" value="P:tetrahydrofolate metabolic process"/>
    <property type="evidence" value="ECO:0007669"/>
    <property type="project" value="TreeGrafter"/>
</dbReference>
<feature type="non-terminal residue" evidence="7">
    <location>
        <position position="1"/>
    </location>
</feature>
<evidence type="ECO:0000256" key="3">
    <source>
        <dbReference type="ARBA" id="ARBA00022563"/>
    </source>
</evidence>
<dbReference type="Gene3D" id="3.90.1150.10">
    <property type="entry name" value="Aspartate Aminotransferase, domain 1"/>
    <property type="match status" value="1"/>
</dbReference>
<keyword evidence="5" id="KW-0663">Pyridoxal phosphate</keyword>
<evidence type="ECO:0000256" key="5">
    <source>
        <dbReference type="ARBA" id="ARBA00022898"/>
    </source>
</evidence>
<proteinExistence type="inferred from homology"/>
<gene>
    <name evidence="7" type="ORF">COU01_01765</name>
</gene>
<dbReference type="AlphaFoldDB" id="A0A2H0V257"/>
<keyword evidence="4 7" id="KW-0808">Transferase</keyword>
<dbReference type="GO" id="GO:0005829">
    <property type="term" value="C:cytosol"/>
    <property type="evidence" value="ECO:0007669"/>
    <property type="project" value="TreeGrafter"/>
</dbReference>
<comment type="caution">
    <text evidence="7">The sequence shown here is derived from an EMBL/GenBank/DDBJ whole genome shotgun (WGS) entry which is preliminary data.</text>
</comment>
<evidence type="ECO:0000313" key="8">
    <source>
        <dbReference type="Proteomes" id="UP000228510"/>
    </source>
</evidence>
<evidence type="ECO:0000259" key="6">
    <source>
        <dbReference type="Pfam" id="PF00464"/>
    </source>
</evidence>
<organism evidence="7 8">
    <name type="scientific">Candidatus Falkowbacteria bacterium CG10_big_fil_rev_8_21_14_0_10_44_15</name>
    <dbReference type="NCBI Taxonomy" id="1974569"/>
    <lineage>
        <taxon>Bacteria</taxon>
        <taxon>Candidatus Falkowiibacteriota</taxon>
    </lineage>
</organism>
<dbReference type="InterPro" id="IPR019798">
    <property type="entry name" value="Ser_HO-MeTrfase_PLP_BS"/>
</dbReference>
<dbReference type="PANTHER" id="PTHR11680">
    <property type="entry name" value="SERINE HYDROXYMETHYLTRANSFERASE"/>
    <property type="match status" value="1"/>
</dbReference>
<comment type="similarity">
    <text evidence="2">Belongs to the SHMT family.</text>
</comment>
<dbReference type="GO" id="GO:0004372">
    <property type="term" value="F:glycine hydroxymethyltransferase activity"/>
    <property type="evidence" value="ECO:0007669"/>
    <property type="project" value="UniProtKB-EC"/>
</dbReference>
<dbReference type="InterPro" id="IPR015424">
    <property type="entry name" value="PyrdxlP-dep_Trfase"/>
</dbReference>
<dbReference type="PANTHER" id="PTHR11680:SF35">
    <property type="entry name" value="SERINE HYDROXYMETHYLTRANSFERASE 1"/>
    <property type="match status" value="1"/>
</dbReference>
<evidence type="ECO:0000256" key="2">
    <source>
        <dbReference type="ARBA" id="ARBA00006376"/>
    </source>
</evidence>
<dbReference type="InterPro" id="IPR015421">
    <property type="entry name" value="PyrdxlP-dep_Trfase_major"/>
</dbReference>
<dbReference type="GO" id="GO:0030170">
    <property type="term" value="F:pyridoxal phosphate binding"/>
    <property type="evidence" value="ECO:0007669"/>
    <property type="project" value="InterPro"/>
</dbReference>